<dbReference type="EMBL" id="JARVII010000002">
    <property type="protein sequence ID" value="MDG9698370.1"/>
    <property type="molecule type" value="Genomic_DNA"/>
</dbReference>
<dbReference type="Proteomes" id="UP001237156">
    <property type="component" value="Unassembled WGS sequence"/>
</dbReference>
<protein>
    <recommendedName>
        <fullName evidence="4">Lipoprotein</fullName>
    </recommendedName>
</protein>
<feature type="signal peptide" evidence="1">
    <location>
        <begin position="1"/>
        <end position="23"/>
    </location>
</feature>
<evidence type="ECO:0000256" key="1">
    <source>
        <dbReference type="SAM" id="SignalP"/>
    </source>
</evidence>
<reference evidence="2 3" key="1">
    <citation type="submission" date="2023-04" db="EMBL/GenBank/DDBJ databases">
        <title>Ottowia paracancer sp. nov., isolated from human stomach.</title>
        <authorList>
            <person name="Song Y."/>
        </authorList>
    </citation>
    <scope>NUCLEOTIDE SEQUENCE [LARGE SCALE GENOMIC DNA]</scope>
    <source>
        <strain evidence="2 3">10c7w1</strain>
    </source>
</reference>
<dbReference type="AlphaFoldDB" id="A0AAW6RDX8"/>
<proteinExistence type="predicted"/>
<feature type="chain" id="PRO_5043611023" description="Lipoprotein" evidence="1">
    <location>
        <begin position="24"/>
        <end position="161"/>
    </location>
</feature>
<evidence type="ECO:0000313" key="3">
    <source>
        <dbReference type="Proteomes" id="UP001237156"/>
    </source>
</evidence>
<dbReference type="PROSITE" id="PS51257">
    <property type="entry name" value="PROKAR_LIPOPROTEIN"/>
    <property type="match status" value="1"/>
</dbReference>
<comment type="caution">
    <text evidence="2">The sequence shown here is derived from an EMBL/GenBank/DDBJ whole genome shotgun (WGS) entry which is preliminary data.</text>
</comment>
<keyword evidence="1" id="KW-0732">Signal</keyword>
<dbReference type="RefSeq" id="WP_279523496.1">
    <property type="nucleotide sequence ID" value="NZ_JARVII010000002.1"/>
</dbReference>
<accession>A0AAW6RDX8</accession>
<name>A0AAW6RDX8_9BURK</name>
<evidence type="ECO:0000313" key="2">
    <source>
        <dbReference type="EMBL" id="MDG9698370.1"/>
    </source>
</evidence>
<keyword evidence="3" id="KW-1185">Reference proteome</keyword>
<evidence type="ECO:0008006" key="4">
    <source>
        <dbReference type="Google" id="ProtNLM"/>
    </source>
</evidence>
<gene>
    <name evidence="2" type="ORF">QB898_01310</name>
</gene>
<sequence length="161" mass="16527">MSHKRLMALAAVAALLAGCGATAPKAASSTGSGAEAQAQAQANSPAVAKADLAPAAPLAGSGRDPSDCLPSAGQTWSKLRKACVQVFDVADIRLTDPDNPALAVYVLFSPDKKVAEMFSASFPDGSVMMAATRGGNSYFANMGRVLLLKDSQSKEGWRIAK</sequence>
<organism evidence="2 3">
    <name type="scientific">Ottowia cancrivicina</name>
    <dbReference type="NCBI Taxonomy" id="3040346"/>
    <lineage>
        <taxon>Bacteria</taxon>
        <taxon>Pseudomonadati</taxon>
        <taxon>Pseudomonadota</taxon>
        <taxon>Betaproteobacteria</taxon>
        <taxon>Burkholderiales</taxon>
        <taxon>Comamonadaceae</taxon>
        <taxon>Ottowia</taxon>
    </lineage>
</organism>